<keyword evidence="5 7" id="KW-0472">Membrane</keyword>
<comment type="caution">
    <text evidence="9">The sequence shown here is derived from an EMBL/GenBank/DDBJ whole genome shotgun (WGS) entry which is preliminary data.</text>
</comment>
<keyword evidence="2" id="KW-1003">Cell membrane</keyword>
<sequence>MKKTSIFNLGGNACYIDEDAAEVLKNYLDSLRKHFGESASTNEVMNDIEMRLWEIFNEHKRYGMQVVSMQEVDEAIAVLGKVEDFGSIDDKESDTKEAATNNSRDNVNNNGASAPLYPEEDFIKKKLFRNPDDKIIGGVASGLGTYLDISPMWMRIIFLIFFLFTGYGIIVYLVMWLIIPMARTAAQRLEMRGIRPTAENIRQFVSTNIENGNIVVRNTGNGCLQAAAIGCGGILVLPIIALALFILVIVGGSLIAIPSSIVTDSVRFHFGDTTLPIALFNDWFSILLLNALWVVPLVLIIVLLINRWWPQSRSIIRNIEISALIVWLLALTTLAVKVILQIH</sequence>
<accession>A0A9D1GFE3</accession>
<dbReference type="AlphaFoldDB" id="A0A9D1GFE3"/>
<organism evidence="9 10">
    <name type="scientific">Candidatus Caccoplasma intestinavium</name>
    <dbReference type="NCBI Taxonomy" id="2840716"/>
    <lineage>
        <taxon>Bacteria</taxon>
        <taxon>Pseudomonadati</taxon>
        <taxon>Bacteroidota</taxon>
        <taxon>Bacteroidia</taxon>
        <taxon>Bacteroidales</taxon>
        <taxon>Bacteroidaceae</taxon>
        <taxon>Bacteroidaceae incertae sedis</taxon>
        <taxon>Candidatus Caccoplasma</taxon>
    </lineage>
</organism>
<comment type="subcellular location">
    <subcellularLocation>
        <location evidence="1">Cell membrane</location>
        <topology evidence="1">Single-pass membrane protein</topology>
    </subcellularLocation>
</comment>
<keyword evidence="3 7" id="KW-0812">Transmembrane</keyword>
<feature type="compositionally biased region" description="Polar residues" evidence="6">
    <location>
        <begin position="98"/>
        <end position="111"/>
    </location>
</feature>
<feature type="region of interest" description="Disordered" evidence="6">
    <location>
        <begin position="90"/>
        <end position="111"/>
    </location>
</feature>
<feature type="transmembrane region" description="Helical" evidence="7">
    <location>
        <begin position="283"/>
        <end position="309"/>
    </location>
</feature>
<dbReference type="InterPro" id="IPR052027">
    <property type="entry name" value="PspC"/>
</dbReference>
<feature type="domain" description="Phage shock protein PspC N-terminal" evidence="8">
    <location>
        <begin position="125"/>
        <end position="181"/>
    </location>
</feature>
<evidence type="ECO:0000256" key="1">
    <source>
        <dbReference type="ARBA" id="ARBA00004162"/>
    </source>
</evidence>
<feature type="transmembrane region" description="Helical" evidence="7">
    <location>
        <begin position="234"/>
        <end position="263"/>
    </location>
</feature>
<evidence type="ECO:0000313" key="9">
    <source>
        <dbReference type="EMBL" id="HIT40005.1"/>
    </source>
</evidence>
<evidence type="ECO:0000256" key="2">
    <source>
        <dbReference type="ARBA" id="ARBA00022475"/>
    </source>
</evidence>
<feature type="transmembrane region" description="Helical" evidence="7">
    <location>
        <begin position="152"/>
        <end position="179"/>
    </location>
</feature>
<dbReference type="InterPro" id="IPR007168">
    <property type="entry name" value="Phageshock_PspC_N"/>
</dbReference>
<gene>
    <name evidence="9" type="ORF">IAD06_08240</name>
</gene>
<name>A0A9D1GFE3_9BACT</name>
<proteinExistence type="predicted"/>
<reference evidence="9" key="1">
    <citation type="submission" date="2020-10" db="EMBL/GenBank/DDBJ databases">
        <authorList>
            <person name="Gilroy R."/>
        </authorList>
    </citation>
    <scope>NUCLEOTIDE SEQUENCE</scope>
    <source>
        <strain evidence="9">21143</strain>
    </source>
</reference>
<keyword evidence="4 7" id="KW-1133">Transmembrane helix</keyword>
<reference evidence="9" key="2">
    <citation type="journal article" date="2021" name="PeerJ">
        <title>Extensive microbial diversity within the chicken gut microbiome revealed by metagenomics and culture.</title>
        <authorList>
            <person name="Gilroy R."/>
            <person name="Ravi A."/>
            <person name="Getino M."/>
            <person name="Pursley I."/>
            <person name="Horton D.L."/>
            <person name="Alikhan N.F."/>
            <person name="Baker D."/>
            <person name="Gharbi K."/>
            <person name="Hall N."/>
            <person name="Watson M."/>
            <person name="Adriaenssens E.M."/>
            <person name="Foster-Nyarko E."/>
            <person name="Jarju S."/>
            <person name="Secka A."/>
            <person name="Antonio M."/>
            <person name="Oren A."/>
            <person name="Chaudhuri R.R."/>
            <person name="La Ragione R."/>
            <person name="Hildebrand F."/>
            <person name="Pallen M.J."/>
        </authorList>
    </citation>
    <scope>NUCLEOTIDE SEQUENCE</scope>
    <source>
        <strain evidence="9">21143</strain>
    </source>
</reference>
<evidence type="ECO:0000313" key="10">
    <source>
        <dbReference type="Proteomes" id="UP000886722"/>
    </source>
</evidence>
<protein>
    <submittedName>
        <fullName evidence="9">PspC domain-containing protein</fullName>
    </submittedName>
</protein>
<dbReference type="Proteomes" id="UP000886722">
    <property type="component" value="Unassembled WGS sequence"/>
</dbReference>
<feature type="transmembrane region" description="Helical" evidence="7">
    <location>
        <begin position="321"/>
        <end position="340"/>
    </location>
</feature>
<evidence type="ECO:0000259" key="8">
    <source>
        <dbReference type="Pfam" id="PF04024"/>
    </source>
</evidence>
<evidence type="ECO:0000256" key="7">
    <source>
        <dbReference type="SAM" id="Phobius"/>
    </source>
</evidence>
<evidence type="ECO:0000256" key="6">
    <source>
        <dbReference type="SAM" id="MobiDB-lite"/>
    </source>
</evidence>
<dbReference type="PANTHER" id="PTHR33885:SF3">
    <property type="entry name" value="PHAGE SHOCK PROTEIN C"/>
    <property type="match status" value="1"/>
</dbReference>
<dbReference type="GO" id="GO:0005886">
    <property type="term" value="C:plasma membrane"/>
    <property type="evidence" value="ECO:0007669"/>
    <property type="project" value="UniProtKB-SubCell"/>
</dbReference>
<dbReference type="PANTHER" id="PTHR33885">
    <property type="entry name" value="PHAGE SHOCK PROTEIN C"/>
    <property type="match status" value="1"/>
</dbReference>
<evidence type="ECO:0000256" key="3">
    <source>
        <dbReference type="ARBA" id="ARBA00022692"/>
    </source>
</evidence>
<dbReference type="Pfam" id="PF04024">
    <property type="entry name" value="PspC"/>
    <property type="match status" value="1"/>
</dbReference>
<evidence type="ECO:0000256" key="4">
    <source>
        <dbReference type="ARBA" id="ARBA00022989"/>
    </source>
</evidence>
<dbReference type="EMBL" id="DVKT01000062">
    <property type="protein sequence ID" value="HIT40005.1"/>
    <property type="molecule type" value="Genomic_DNA"/>
</dbReference>
<evidence type="ECO:0000256" key="5">
    <source>
        <dbReference type="ARBA" id="ARBA00023136"/>
    </source>
</evidence>